<dbReference type="KEGG" id="boz:DBV39_13530"/>
<dbReference type="InterPro" id="IPR010710">
    <property type="entry name" value="DUF1289"/>
</dbReference>
<dbReference type="EMBL" id="CP028901">
    <property type="protein sequence ID" value="AWB34564.1"/>
    <property type="molecule type" value="Genomic_DNA"/>
</dbReference>
<dbReference type="OrthoDB" id="5296987at2"/>
<dbReference type="AlphaFoldDB" id="A0A2R4XLB6"/>
<accession>A0A2R4XLB6</accession>
<proteinExistence type="predicted"/>
<name>A0A2R4XLB6_9BURK</name>
<dbReference type="PANTHER" id="PTHR35175:SF2">
    <property type="entry name" value="DUF1289 DOMAIN-CONTAINING PROTEIN"/>
    <property type="match status" value="1"/>
</dbReference>
<dbReference type="RefSeq" id="WP_108621980.1">
    <property type="nucleotide sequence ID" value="NZ_CP028901.1"/>
</dbReference>
<gene>
    <name evidence="2" type="ORF">DBV39_13530</name>
</gene>
<evidence type="ECO:0000313" key="2">
    <source>
        <dbReference type="EMBL" id="AWB34564.1"/>
    </source>
</evidence>
<reference evidence="2 3" key="1">
    <citation type="submission" date="2018-04" db="EMBL/GenBank/DDBJ databases">
        <title>Bordetella sp. HZ20 isolated from seawater.</title>
        <authorList>
            <person name="Sun C."/>
        </authorList>
    </citation>
    <scope>NUCLEOTIDE SEQUENCE [LARGE SCALE GENOMIC DNA]</scope>
    <source>
        <strain evidence="2 3">HZ20</strain>
    </source>
</reference>
<sequence length="85" mass="9602">MDSNSPDRPARPVARVVPDPSTADSPCVAVCSTLFDDICRGCGRTVMEVSNWVFMTQQEKQEVWKRILQEGYPRPPGHQRTRPES</sequence>
<evidence type="ECO:0000256" key="1">
    <source>
        <dbReference type="SAM" id="MobiDB-lite"/>
    </source>
</evidence>
<evidence type="ECO:0000313" key="3">
    <source>
        <dbReference type="Proteomes" id="UP000244571"/>
    </source>
</evidence>
<keyword evidence="3" id="KW-1185">Reference proteome</keyword>
<feature type="region of interest" description="Disordered" evidence="1">
    <location>
        <begin position="1"/>
        <end position="24"/>
    </location>
</feature>
<dbReference type="PANTHER" id="PTHR35175">
    <property type="entry name" value="DUF1289 DOMAIN-CONTAINING PROTEIN"/>
    <property type="match status" value="1"/>
</dbReference>
<dbReference type="Pfam" id="PF06945">
    <property type="entry name" value="DUF1289"/>
    <property type="match status" value="1"/>
</dbReference>
<organism evidence="2 3">
    <name type="scientific">Orrella marina</name>
    <dbReference type="NCBI Taxonomy" id="2163011"/>
    <lineage>
        <taxon>Bacteria</taxon>
        <taxon>Pseudomonadati</taxon>
        <taxon>Pseudomonadota</taxon>
        <taxon>Betaproteobacteria</taxon>
        <taxon>Burkholderiales</taxon>
        <taxon>Alcaligenaceae</taxon>
        <taxon>Orrella</taxon>
    </lineage>
</organism>
<dbReference type="Proteomes" id="UP000244571">
    <property type="component" value="Chromosome"/>
</dbReference>
<protein>
    <submittedName>
        <fullName evidence="2">DUF1289 domain-containing protein</fullName>
    </submittedName>
</protein>
<feature type="compositionally biased region" description="Low complexity" evidence="1">
    <location>
        <begin position="11"/>
        <end position="20"/>
    </location>
</feature>